<evidence type="ECO:0000313" key="3">
    <source>
        <dbReference type="EMBL" id="RJX47790.1"/>
    </source>
</evidence>
<feature type="region of interest" description="Disordered" evidence="1">
    <location>
        <begin position="1"/>
        <end position="26"/>
    </location>
</feature>
<organism evidence="3 4">
    <name type="scientific">Halonotius pteroides</name>
    <dbReference type="NCBI Taxonomy" id="268735"/>
    <lineage>
        <taxon>Archaea</taxon>
        <taxon>Methanobacteriati</taxon>
        <taxon>Methanobacteriota</taxon>
        <taxon>Stenosarchaea group</taxon>
        <taxon>Halobacteria</taxon>
        <taxon>Halobacteriales</taxon>
        <taxon>Haloferacaceae</taxon>
        <taxon>Halonotius</taxon>
    </lineage>
</organism>
<keyword evidence="4" id="KW-1185">Reference proteome</keyword>
<dbReference type="AlphaFoldDB" id="A0A3A6PZ16"/>
<dbReference type="Proteomes" id="UP000281564">
    <property type="component" value="Unassembled WGS sequence"/>
</dbReference>
<dbReference type="RefSeq" id="WP_120086347.1">
    <property type="nucleotide sequence ID" value="NZ_QMDW01000033.1"/>
</dbReference>
<comment type="caution">
    <text evidence="3">The sequence shown here is derived from an EMBL/GenBank/DDBJ whole genome shotgun (WGS) entry which is preliminary data.</text>
</comment>
<feature type="domain" description="DUF8139" evidence="2">
    <location>
        <begin position="1"/>
        <end position="74"/>
    </location>
</feature>
<protein>
    <recommendedName>
        <fullName evidence="2">DUF8139 domain-containing protein</fullName>
    </recommendedName>
</protein>
<dbReference type="InterPro" id="IPR058452">
    <property type="entry name" value="DUF8139"/>
</dbReference>
<name>A0A3A6PZ16_9EURY</name>
<feature type="compositionally biased region" description="Basic and acidic residues" evidence="1">
    <location>
        <begin position="1"/>
        <end position="14"/>
    </location>
</feature>
<dbReference type="EMBL" id="QMDW01000033">
    <property type="protein sequence ID" value="RJX47790.1"/>
    <property type="molecule type" value="Genomic_DNA"/>
</dbReference>
<accession>A0A3A6PZ16</accession>
<evidence type="ECO:0000256" key="1">
    <source>
        <dbReference type="SAM" id="MobiDB-lite"/>
    </source>
</evidence>
<proteinExistence type="predicted"/>
<sequence length="75" mass="8724">MSEYDVGDRVRVDIPDETDPDHDRYHGEHGRIVDLLEDEVGTLTGDKQDSIIYRVEFSNGEELDFRHQSIRPPIQ</sequence>
<evidence type="ECO:0000313" key="4">
    <source>
        <dbReference type="Proteomes" id="UP000281564"/>
    </source>
</evidence>
<reference evidence="3 4" key="1">
    <citation type="submission" date="2018-06" db="EMBL/GenBank/DDBJ databases">
        <title>Halonotius sp. F13-13 a new haloarchaeeon isolated from a solar saltern from Isla Cristina, Huelva, Spain.</title>
        <authorList>
            <person name="Duran-Viseras A."/>
            <person name="Sanchez-Porro C."/>
            <person name="Ventosa A."/>
        </authorList>
    </citation>
    <scope>NUCLEOTIDE SEQUENCE [LARGE SCALE GENOMIC DNA]</scope>
    <source>
        <strain evidence="3 4">CECT 7525</strain>
    </source>
</reference>
<dbReference type="OrthoDB" id="56871at2157"/>
<dbReference type="Pfam" id="PF26460">
    <property type="entry name" value="DUF8139"/>
    <property type="match status" value="1"/>
</dbReference>
<gene>
    <name evidence="3" type="ORF">DP106_14120</name>
</gene>
<evidence type="ECO:0000259" key="2">
    <source>
        <dbReference type="Pfam" id="PF26460"/>
    </source>
</evidence>